<dbReference type="InterPro" id="IPR013249">
    <property type="entry name" value="RNA_pol_sigma70_r4_t2"/>
</dbReference>
<name>A0A3S7V0N5_9BACT</name>
<protein>
    <submittedName>
        <fullName evidence="9">RNA polymerase ECF-type sigma factor</fullName>
    </submittedName>
</protein>
<feature type="domain" description="RNA polymerase sigma-70 region 2" evidence="7">
    <location>
        <begin position="25"/>
        <end position="92"/>
    </location>
</feature>
<dbReference type="Gene3D" id="1.10.10.10">
    <property type="entry name" value="Winged helix-like DNA-binding domain superfamily/Winged helix DNA-binding domain"/>
    <property type="match status" value="1"/>
</dbReference>
<dbReference type="InterPro" id="IPR013325">
    <property type="entry name" value="RNA_pol_sigma_r2"/>
</dbReference>
<comment type="similarity">
    <text evidence="1">Belongs to the sigma-70 factor family. ECF subfamily.</text>
</comment>
<evidence type="ECO:0000256" key="2">
    <source>
        <dbReference type="ARBA" id="ARBA00023015"/>
    </source>
</evidence>
<evidence type="ECO:0000313" key="9">
    <source>
        <dbReference type="EMBL" id="AYM54563.1"/>
    </source>
</evidence>
<dbReference type="SUPFAM" id="SSF88946">
    <property type="entry name" value="Sigma2 domain of RNA polymerase sigma factors"/>
    <property type="match status" value="1"/>
</dbReference>
<keyword evidence="3" id="KW-0731">Sigma factor</keyword>
<reference evidence="9" key="1">
    <citation type="journal article" date="2018" name="J. Ind. Microbiol. Biotechnol.">
        <title>Genome mining reveals uncommon alkylpyrones as type III PKS products from myxobacteria.</title>
        <authorList>
            <person name="Hug J.J."/>
            <person name="Panter F."/>
            <person name="Krug D."/>
            <person name="Muller R."/>
        </authorList>
    </citation>
    <scope>NUCLEOTIDE SEQUENCE</scope>
    <source>
        <strain evidence="9">SBSr021</strain>
    </source>
</reference>
<feature type="domain" description="RNA polymerase sigma factor 70 region 4 type 2" evidence="8">
    <location>
        <begin position="126"/>
        <end position="177"/>
    </location>
</feature>
<dbReference type="PANTHER" id="PTHR43133">
    <property type="entry name" value="RNA POLYMERASE ECF-TYPE SIGMA FACTO"/>
    <property type="match status" value="1"/>
</dbReference>
<dbReference type="AlphaFoldDB" id="A0A3S7V0N5"/>
<evidence type="ECO:0000259" key="8">
    <source>
        <dbReference type="Pfam" id="PF08281"/>
    </source>
</evidence>
<proteinExistence type="inferred from homology"/>
<evidence type="ECO:0000256" key="3">
    <source>
        <dbReference type="ARBA" id="ARBA00023082"/>
    </source>
</evidence>
<feature type="region of interest" description="Disordered" evidence="6">
    <location>
        <begin position="344"/>
        <end position="378"/>
    </location>
</feature>
<evidence type="ECO:0000256" key="4">
    <source>
        <dbReference type="ARBA" id="ARBA00023125"/>
    </source>
</evidence>
<dbReference type="InterPro" id="IPR014284">
    <property type="entry name" value="RNA_pol_sigma-70_dom"/>
</dbReference>
<evidence type="ECO:0000259" key="7">
    <source>
        <dbReference type="Pfam" id="PF04542"/>
    </source>
</evidence>
<dbReference type="EMBL" id="MH908924">
    <property type="protein sequence ID" value="AYM54563.1"/>
    <property type="molecule type" value="Genomic_DNA"/>
</dbReference>
<keyword evidence="2" id="KW-0805">Transcription regulation</keyword>
<feature type="compositionally biased region" description="Low complexity" evidence="6">
    <location>
        <begin position="350"/>
        <end position="377"/>
    </location>
</feature>
<sequence length="477" mass="52709">MKKTSQPAAVEPTPDPPERPAFGDFYRRHVPLVWRMLRRLGIYRASDREDLAQDIFIAILQRAEDFDPNKEPERWIAAFTWRTVQNYRRAARLRREQLTMDLDVEAPSTATPSPEEAMSITEQDRLLDKVLSSIPEERRDVLVLVAFEGMKIADAAKLLQIPPRTAYERYSLAKRDCIKAIERMNRRERKMLGFAPMLAAITDHDLDALFTAQREAPAPDVPEDVQARIWSGVLSRAPQLAEEQAPPESGTRLSQAHAAPQITPKLAVKAPVFLWHLTSKQASALLVSAYLTGGATGAAGVAFYAGLWPFDHHDDRSSYITEGMTETPAPSVAPAPSIAAIITPAPPMPTAQASAREPAPSSSSARATRRAGASTRAVNPKEDAALVLRAKQMLRDGKKADALALAQEHARDFQGGGMNEEEEALGVYALISAGRRDEARAEIERYRKAHPESLYLPDMERAAQMGEASRPHGSLKY</sequence>
<keyword evidence="4" id="KW-0238">DNA-binding</keyword>
<dbReference type="GO" id="GO:0016987">
    <property type="term" value="F:sigma factor activity"/>
    <property type="evidence" value="ECO:0007669"/>
    <property type="project" value="UniProtKB-KW"/>
</dbReference>
<dbReference type="GO" id="GO:0003677">
    <property type="term" value="F:DNA binding"/>
    <property type="evidence" value="ECO:0007669"/>
    <property type="project" value="UniProtKB-KW"/>
</dbReference>
<dbReference type="Gene3D" id="1.10.1740.10">
    <property type="match status" value="1"/>
</dbReference>
<evidence type="ECO:0000256" key="1">
    <source>
        <dbReference type="ARBA" id="ARBA00010641"/>
    </source>
</evidence>
<accession>A0A3S7V0N5</accession>
<keyword evidence="5" id="KW-0804">Transcription</keyword>
<dbReference type="InterPro" id="IPR039425">
    <property type="entry name" value="RNA_pol_sigma-70-like"/>
</dbReference>
<evidence type="ECO:0000256" key="6">
    <source>
        <dbReference type="SAM" id="MobiDB-lite"/>
    </source>
</evidence>
<dbReference type="InterPro" id="IPR013324">
    <property type="entry name" value="RNA_pol_sigma_r3/r4-like"/>
</dbReference>
<dbReference type="Pfam" id="PF08281">
    <property type="entry name" value="Sigma70_r4_2"/>
    <property type="match status" value="1"/>
</dbReference>
<evidence type="ECO:0000256" key="5">
    <source>
        <dbReference type="ARBA" id="ARBA00023163"/>
    </source>
</evidence>
<dbReference type="PANTHER" id="PTHR43133:SF8">
    <property type="entry name" value="RNA POLYMERASE SIGMA FACTOR HI_1459-RELATED"/>
    <property type="match status" value="1"/>
</dbReference>
<dbReference type="NCBIfam" id="TIGR02937">
    <property type="entry name" value="sigma70-ECF"/>
    <property type="match status" value="1"/>
</dbReference>
<dbReference type="InterPro" id="IPR036388">
    <property type="entry name" value="WH-like_DNA-bd_sf"/>
</dbReference>
<feature type="region of interest" description="Disordered" evidence="6">
    <location>
        <begin position="1"/>
        <end position="22"/>
    </location>
</feature>
<dbReference type="SUPFAM" id="SSF88659">
    <property type="entry name" value="Sigma3 and sigma4 domains of RNA polymerase sigma factors"/>
    <property type="match status" value="1"/>
</dbReference>
<organism evidence="9">
    <name type="scientific">Racemicystis crocea</name>
    <dbReference type="NCBI Taxonomy" id="1707966"/>
    <lineage>
        <taxon>Bacteria</taxon>
        <taxon>Pseudomonadati</taxon>
        <taxon>Myxococcota</taxon>
        <taxon>Polyangia</taxon>
        <taxon>Polyangiales</taxon>
        <taxon>Polyangiaceae</taxon>
    </lineage>
</organism>
<dbReference type="Pfam" id="PF04542">
    <property type="entry name" value="Sigma70_r2"/>
    <property type="match status" value="1"/>
</dbReference>
<dbReference type="InterPro" id="IPR007627">
    <property type="entry name" value="RNA_pol_sigma70_r2"/>
</dbReference>
<dbReference type="GO" id="GO:0006352">
    <property type="term" value="P:DNA-templated transcription initiation"/>
    <property type="evidence" value="ECO:0007669"/>
    <property type="project" value="InterPro"/>
</dbReference>